<evidence type="ECO:0000256" key="2">
    <source>
        <dbReference type="ARBA" id="ARBA00022705"/>
    </source>
</evidence>
<feature type="binding site" evidence="12">
    <location>
        <position position="451"/>
    </location>
    <ligand>
        <name>Zn(2+)</name>
        <dbReference type="ChEBI" id="CHEBI:29105"/>
        <label>1</label>
    </ligand>
</feature>
<keyword evidence="15" id="KW-1185">Reference proteome</keyword>
<dbReference type="OrthoDB" id="9759544at2"/>
<comment type="catalytic activity">
    <reaction evidence="12">
        <text>Couples ATP hydrolysis with the unwinding of duplex DNA by translocating in the 3'-5' direction.</text>
        <dbReference type="EC" id="5.6.2.4"/>
    </reaction>
</comment>
<protein>
    <recommendedName>
        <fullName evidence="12">Replication restart protein PriA</fullName>
    </recommendedName>
    <alternativeName>
        <fullName evidence="12">ATP-dependent DNA helicase PriA</fullName>
        <ecNumber evidence="12">5.6.2.4</ecNumber>
    </alternativeName>
    <alternativeName>
        <fullName evidence="12">DNA 3'-5' helicase PriA</fullName>
    </alternativeName>
</protein>
<dbReference type="InterPro" id="IPR042115">
    <property type="entry name" value="PriA_3primeBD_sf"/>
</dbReference>
<comment type="similarity">
    <text evidence="12">Belongs to the helicase family. PriA subfamily.</text>
</comment>
<dbReference type="PROSITE" id="PS51192">
    <property type="entry name" value="HELICASE_ATP_BIND_1"/>
    <property type="match status" value="1"/>
</dbReference>
<evidence type="ECO:0000256" key="7">
    <source>
        <dbReference type="ARBA" id="ARBA00022833"/>
    </source>
</evidence>
<feature type="binding site" evidence="12">
    <location>
        <position position="454"/>
    </location>
    <ligand>
        <name>Zn(2+)</name>
        <dbReference type="ChEBI" id="CHEBI:29105"/>
        <label>1</label>
    </ligand>
</feature>
<dbReference type="GO" id="GO:1990077">
    <property type="term" value="C:primosome complex"/>
    <property type="evidence" value="ECO:0007669"/>
    <property type="project" value="UniProtKB-UniRule"/>
</dbReference>
<feature type="binding site" evidence="12">
    <location>
        <position position="463"/>
    </location>
    <ligand>
        <name>Zn(2+)</name>
        <dbReference type="ChEBI" id="CHEBI:29105"/>
        <label>2</label>
    </ligand>
</feature>
<evidence type="ECO:0000256" key="9">
    <source>
        <dbReference type="ARBA" id="ARBA00023125"/>
    </source>
</evidence>
<dbReference type="HAMAP" id="MF_00983">
    <property type="entry name" value="PriA"/>
    <property type="match status" value="1"/>
</dbReference>
<dbReference type="Pfam" id="PF00270">
    <property type="entry name" value="DEAD"/>
    <property type="match status" value="1"/>
</dbReference>
<evidence type="ECO:0000256" key="4">
    <source>
        <dbReference type="ARBA" id="ARBA00022741"/>
    </source>
</evidence>
<feature type="binding site" evidence="12">
    <location>
        <position position="481"/>
    </location>
    <ligand>
        <name>Zn(2+)</name>
        <dbReference type="ChEBI" id="CHEBI:29105"/>
        <label>2</label>
    </ligand>
</feature>
<comment type="subunit">
    <text evidence="12">Component of the replication restart primosome.</text>
</comment>
<dbReference type="InterPro" id="IPR014001">
    <property type="entry name" value="Helicase_ATP-bd"/>
</dbReference>
<dbReference type="CDD" id="cd18804">
    <property type="entry name" value="SF2_C_priA"/>
    <property type="match status" value="1"/>
</dbReference>
<accession>A0A5A9XL32</accession>
<dbReference type="Pfam" id="PF18319">
    <property type="entry name" value="Zn_ribbon_PriA"/>
    <property type="match status" value="1"/>
</dbReference>
<evidence type="ECO:0000313" key="15">
    <source>
        <dbReference type="Proteomes" id="UP000324298"/>
    </source>
</evidence>
<dbReference type="InterPro" id="IPR040498">
    <property type="entry name" value="PriA_CRR"/>
</dbReference>
<keyword evidence="4 12" id="KW-0547">Nucleotide-binding</keyword>
<dbReference type="GO" id="GO:0003677">
    <property type="term" value="F:DNA binding"/>
    <property type="evidence" value="ECO:0007669"/>
    <property type="project" value="UniProtKB-UniRule"/>
</dbReference>
<feature type="binding site" evidence="12">
    <location>
        <position position="494"/>
    </location>
    <ligand>
        <name>Zn(2+)</name>
        <dbReference type="ChEBI" id="CHEBI:29105"/>
        <label>1</label>
    </ligand>
</feature>
<feature type="binding site" evidence="12">
    <location>
        <position position="460"/>
    </location>
    <ligand>
        <name>Zn(2+)</name>
        <dbReference type="ChEBI" id="CHEBI:29105"/>
        <label>2</label>
    </ligand>
</feature>
<evidence type="ECO:0000256" key="11">
    <source>
        <dbReference type="ARBA" id="ARBA00048988"/>
    </source>
</evidence>
<keyword evidence="3 12" id="KW-0479">Metal-binding</keyword>
<feature type="domain" description="Helicase ATP-binding" evidence="13">
    <location>
        <begin position="228"/>
        <end position="394"/>
    </location>
</feature>
<reference evidence="14 15" key="1">
    <citation type="submission" date="2019-04" db="EMBL/GenBank/DDBJ databases">
        <title>Geobacter ruber sp. nov., ferric-reducing bacteria isolated from paddy soil.</title>
        <authorList>
            <person name="Xu Z."/>
            <person name="Masuda Y."/>
            <person name="Itoh H."/>
            <person name="Senoo K."/>
        </authorList>
    </citation>
    <scope>NUCLEOTIDE SEQUENCE [LARGE SCALE GENOMIC DNA]</scope>
    <source>
        <strain evidence="14 15">Red88</strain>
    </source>
</reference>
<evidence type="ECO:0000256" key="8">
    <source>
        <dbReference type="ARBA" id="ARBA00022840"/>
    </source>
</evidence>
<evidence type="ECO:0000313" key="14">
    <source>
        <dbReference type="EMBL" id="KAA0893373.1"/>
    </source>
</evidence>
<dbReference type="PANTHER" id="PTHR30580">
    <property type="entry name" value="PRIMOSOMAL PROTEIN N"/>
    <property type="match status" value="1"/>
</dbReference>
<keyword evidence="2 12" id="KW-0235">DNA replication</keyword>
<evidence type="ECO:0000256" key="3">
    <source>
        <dbReference type="ARBA" id="ARBA00022723"/>
    </source>
</evidence>
<dbReference type="FunFam" id="3.40.1440.60:FF:000001">
    <property type="entry name" value="Primosomal protein N"/>
    <property type="match status" value="1"/>
</dbReference>
<evidence type="ECO:0000256" key="12">
    <source>
        <dbReference type="HAMAP-Rule" id="MF_00983"/>
    </source>
</evidence>
<dbReference type="InterPro" id="IPR005259">
    <property type="entry name" value="PriA"/>
</dbReference>
<dbReference type="GO" id="GO:0008270">
    <property type="term" value="F:zinc ion binding"/>
    <property type="evidence" value="ECO:0007669"/>
    <property type="project" value="UniProtKB-UniRule"/>
</dbReference>
<dbReference type="GO" id="GO:0016887">
    <property type="term" value="F:ATP hydrolysis activity"/>
    <property type="evidence" value="ECO:0007669"/>
    <property type="project" value="RHEA"/>
</dbReference>
<dbReference type="EC" id="5.6.2.4" evidence="12"/>
<evidence type="ECO:0000256" key="6">
    <source>
        <dbReference type="ARBA" id="ARBA00022806"/>
    </source>
</evidence>
<comment type="caution">
    <text evidence="14">The sequence shown here is derived from an EMBL/GenBank/DDBJ whole genome shotgun (WGS) entry which is preliminary data.</text>
</comment>
<gene>
    <name evidence="12 14" type="primary">priA</name>
    <name evidence="14" type="ORF">ET418_06045</name>
</gene>
<dbReference type="Gene3D" id="3.40.1440.60">
    <property type="entry name" value="PriA, 3(prime) DNA-binding domain"/>
    <property type="match status" value="1"/>
</dbReference>
<comment type="catalytic activity">
    <reaction evidence="11 12">
        <text>ATP + H2O = ADP + phosphate + H(+)</text>
        <dbReference type="Rhea" id="RHEA:13065"/>
        <dbReference type="ChEBI" id="CHEBI:15377"/>
        <dbReference type="ChEBI" id="CHEBI:15378"/>
        <dbReference type="ChEBI" id="CHEBI:30616"/>
        <dbReference type="ChEBI" id="CHEBI:43474"/>
        <dbReference type="ChEBI" id="CHEBI:456216"/>
        <dbReference type="EC" id="5.6.2.4"/>
    </reaction>
</comment>
<keyword evidence="5 12" id="KW-0378">Hydrolase</keyword>
<dbReference type="NCBIfam" id="TIGR00595">
    <property type="entry name" value="priA"/>
    <property type="match status" value="1"/>
</dbReference>
<keyword evidence="10 12" id="KW-0413">Isomerase</keyword>
<evidence type="ECO:0000256" key="10">
    <source>
        <dbReference type="ARBA" id="ARBA00023235"/>
    </source>
</evidence>
<dbReference type="Gene3D" id="3.40.50.300">
    <property type="entry name" value="P-loop containing nucleotide triphosphate hydrolases"/>
    <property type="match status" value="2"/>
</dbReference>
<dbReference type="InterPro" id="IPR027417">
    <property type="entry name" value="P-loop_NTPase"/>
</dbReference>
<dbReference type="SUPFAM" id="SSF52540">
    <property type="entry name" value="P-loop containing nucleoside triphosphate hydrolases"/>
    <property type="match status" value="1"/>
</dbReference>
<dbReference type="AlphaFoldDB" id="A0A5A9XL32"/>
<dbReference type="RefSeq" id="WP_149306689.1">
    <property type="nucleotide sequence ID" value="NZ_SRSD01000003.1"/>
</dbReference>
<dbReference type="Pfam" id="PF17764">
    <property type="entry name" value="PriA_3primeBD"/>
    <property type="match status" value="1"/>
</dbReference>
<dbReference type="Pfam" id="PF00271">
    <property type="entry name" value="Helicase_C"/>
    <property type="match status" value="1"/>
</dbReference>
<comment type="cofactor">
    <cofactor evidence="12">
        <name>Zn(2+)</name>
        <dbReference type="ChEBI" id="CHEBI:29105"/>
    </cofactor>
    <text evidence="12">Binds 2 zinc ions per subunit.</text>
</comment>
<comment type="function">
    <text evidence="12">Initiates the restart of stalled replication forks, which reloads the replicative helicase on sites other than the origin of replication. Recognizes and binds to abandoned replication forks and remodels them to uncover a helicase loading site. Promotes assembly of the primosome at these replication forks.</text>
</comment>
<dbReference type="InterPro" id="IPR001650">
    <property type="entry name" value="Helicase_C-like"/>
</dbReference>
<dbReference type="EMBL" id="SRSD01000003">
    <property type="protein sequence ID" value="KAA0893373.1"/>
    <property type="molecule type" value="Genomic_DNA"/>
</dbReference>
<name>A0A5A9XL32_9BACT</name>
<dbReference type="PANTHER" id="PTHR30580:SF0">
    <property type="entry name" value="PRIMOSOMAL PROTEIN N"/>
    <property type="match status" value="1"/>
</dbReference>
<organism evidence="14 15">
    <name type="scientific">Oryzomonas rubra</name>
    <dbReference type="NCBI Taxonomy" id="2509454"/>
    <lineage>
        <taxon>Bacteria</taxon>
        <taxon>Pseudomonadati</taxon>
        <taxon>Thermodesulfobacteriota</taxon>
        <taxon>Desulfuromonadia</taxon>
        <taxon>Geobacterales</taxon>
        <taxon>Geobacteraceae</taxon>
        <taxon>Oryzomonas</taxon>
    </lineage>
</organism>
<dbReference type="SMART" id="SM00490">
    <property type="entry name" value="HELICc"/>
    <property type="match status" value="1"/>
</dbReference>
<proteinExistence type="inferred from homology"/>
<dbReference type="SMART" id="SM00487">
    <property type="entry name" value="DEXDc"/>
    <property type="match status" value="1"/>
</dbReference>
<sequence>MSNHVPHIIEVAIPLHLDRTFHYRVPREMEGQALAGRRAFVPFGRRRLTGYILGNVTEPPPHELKEIFEVLDPEPLWTDSELEFFRWVAYYYLHPLGEVLKTALPAGINIQDRKGSGQDDPTVSGGKAIKTEIVYRAVAPCEPAPHLGAKAADILGVIREAGDIPAAELRRRFGTCSPQLKRLAELGLVTGETREVYRNPFGDDAVKRDTPRVLSPHQQAALDALCAALDRHAFAPFLLHGVTGSGKTEVYLQAIDQALGQDNNALVLVPEISLTPQLVQRFRARFGHGIAILHSGLSDGERYDEWRRIRRGQARIVIGARSAIFAPLARIGIIIVDEEHEASFKQADGLRYNARDLALVRGRMERAVVLLGSATPLVTSRYAAEHGKLALLTLPERVEHRPMPTVELAPMKGVATAISPLLVPALEATLAAGEQAIIFLNRRGFATYLVCAECGAPLACPNCSVSLTYHRQRGQSVCHYCDYAIPAPGICPACGCQELKELGAGTERLEHDLRELVPQARILRMDSDTTGGKGSHGRLLARMSDGSADILVGTQMIAKGHDFPGVTLVGVVNAEASLGMPDFRAAERTFQLLSQVIGRAGRGDAPGRVVVQTLNSDHYAIQNAVRHDSDAFYRQELEFRREVGYPPFSFLACLGFSGTTERPVEEHAETIARLLTQLKREKGLRVEILGPAPAPLYRLRGRFRRQILLKSPTRNDLRRLIAAWQQNRPAVSTIREYVDIDPVDMM</sequence>
<dbReference type="InterPro" id="IPR041222">
    <property type="entry name" value="PriA_3primeBD"/>
</dbReference>
<dbReference type="InterPro" id="IPR036390">
    <property type="entry name" value="WH_DNA-bd_sf"/>
</dbReference>
<keyword evidence="9 12" id="KW-0238">DNA-binding</keyword>
<dbReference type="GO" id="GO:0006269">
    <property type="term" value="P:DNA replication, synthesis of primer"/>
    <property type="evidence" value="ECO:0007669"/>
    <property type="project" value="UniProtKB-KW"/>
</dbReference>
<dbReference type="SUPFAM" id="SSF46785">
    <property type="entry name" value="Winged helix' DNA-binding domain"/>
    <property type="match status" value="1"/>
</dbReference>
<keyword evidence="7 12" id="KW-0862">Zinc</keyword>
<dbReference type="GO" id="GO:0043138">
    <property type="term" value="F:3'-5' DNA helicase activity"/>
    <property type="evidence" value="ECO:0007669"/>
    <property type="project" value="UniProtKB-EC"/>
</dbReference>
<dbReference type="GO" id="GO:0006302">
    <property type="term" value="P:double-strand break repair"/>
    <property type="evidence" value="ECO:0007669"/>
    <property type="project" value="InterPro"/>
</dbReference>
<feature type="binding site" evidence="12">
    <location>
        <position position="478"/>
    </location>
    <ligand>
        <name>Zn(2+)</name>
        <dbReference type="ChEBI" id="CHEBI:29105"/>
        <label>2</label>
    </ligand>
</feature>
<evidence type="ECO:0000259" key="13">
    <source>
        <dbReference type="PROSITE" id="PS51192"/>
    </source>
</evidence>
<dbReference type="FunFam" id="3.40.50.300:FF:000489">
    <property type="entry name" value="Primosome assembly protein PriA"/>
    <property type="match status" value="1"/>
</dbReference>
<dbReference type="GO" id="GO:0006270">
    <property type="term" value="P:DNA replication initiation"/>
    <property type="evidence" value="ECO:0007669"/>
    <property type="project" value="TreeGrafter"/>
</dbReference>
<feature type="binding site" evidence="12">
    <location>
        <position position="491"/>
    </location>
    <ligand>
        <name>Zn(2+)</name>
        <dbReference type="ChEBI" id="CHEBI:29105"/>
        <label>1</label>
    </ligand>
</feature>
<dbReference type="CDD" id="cd17929">
    <property type="entry name" value="DEXHc_priA"/>
    <property type="match status" value="1"/>
</dbReference>
<keyword evidence="8 12" id="KW-0067">ATP-binding</keyword>
<dbReference type="Proteomes" id="UP000324298">
    <property type="component" value="Unassembled WGS sequence"/>
</dbReference>
<dbReference type="InterPro" id="IPR041236">
    <property type="entry name" value="PriA_C"/>
</dbReference>
<evidence type="ECO:0000256" key="5">
    <source>
        <dbReference type="ARBA" id="ARBA00022801"/>
    </source>
</evidence>
<dbReference type="GO" id="GO:0006310">
    <property type="term" value="P:DNA recombination"/>
    <property type="evidence" value="ECO:0007669"/>
    <property type="project" value="InterPro"/>
</dbReference>
<evidence type="ECO:0000256" key="1">
    <source>
        <dbReference type="ARBA" id="ARBA00022515"/>
    </source>
</evidence>
<dbReference type="InterPro" id="IPR011545">
    <property type="entry name" value="DEAD/DEAH_box_helicase_dom"/>
</dbReference>
<keyword evidence="1 12" id="KW-0639">Primosome</keyword>
<dbReference type="GO" id="GO:0005524">
    <property type="term" value="F:ATP binding"/>
    <property type="evidence" value="ECO:0007669"/>
    <property type="project" value="UniProtKB-UniRule"/>
</dbReference>
<keyword evidence="6 12" id="KW-0347">Helicase</keyword>
<dbReference type="Pfam" id="PF18074">
    <property type="entry name" value="PriA_C"/>
    <property type="match status" value="1"/>
</dbReference>